<dbReference type="EMBL" id="PKJX01000004">
    <property type="protein sequence ID" value="PLA56371.1"/>
    <property type="molecule type" value="Genomic_DNA"/>
</dbReference>
<evidence type="ECO:0000256" key="7">
    <source>
        <dbReference type="RuleBase" id="RU000477"/>
    </source>
</evidence>
<feature type="transmembrane region" description="Helical" evidence="8">
    <location>
        <begin position="6"/>
        <end position="28"/>
    </location>
</feature>
<dbReference type="PRINTS" id="PR00783">
    <property type="entry name" value="MINTRINSICP"/>
</dbReference>
<name>A0A2A5L8J0_LACRH</name>
<dbReference type="GO" id="GO:0015254">
    <property type="term" value="F:glycerol channel activity"/>
    <property type="evidence" value="ECO:0007669"/>
    <property type="project" value="TreeGrafter"/>
</dbReference>
<comment type="subcellular location">
    <subcellularLocation>
        <location evidence="1">Membrane</location>
        <topology evidence="1">Multi-pass membrane protein</topology>
    </subcellularLocation>
</comment>
<evidence type="ECO:0000313" key="11">
    <source>
        <dbReference type="Proteomes" id="UP000234212"/>
    </source>
</evidence>
<accession>A0A0J6TGJ2</accession>
<evidence type="ECO:0000256" key="6">
    <source>
        <dbReference type="ARBA" id="ARBA00023136"/>
    </source>
</evidence>
<reference evidence="10 11" key="1">
    <citation type="submission" date="2017-12" db="EMBL/GenBank/DDBJ databases">
        <title>Phylogenetic diversity of female urinary microbiome.</title>
        <authorList>
            <person name="Thomas-White K."/>
            <person name="Wolfe A.J."/>
        </authorList>
    </citation>
    <scope>NUCLEOTIDE SEQUENCE [LARGE SCALE GENOMIC DNA]</scope>
    <source>
        <strain evidence="10 11">UMB0004</strain>
    </source>
</reference>
<feature type="transmembrane region" description="Helical" evidence="8">
    <location>
        <begin position="89"/>
        <end position="106"/>
    </location>
</feature>
<evidence type="ECO:0000256" key="8">
    <source>
        <dbReference type="SAM" id="Phobius"/>
    </source>
</evidence>
<dbReference type="InterPro" id="IPR022357">
    <property type="entry name" value="MIP_CS"/>
</dbReference>
<evidence type="ECO:0000256" key="2">
    <source>
        <dbReference type="ARBA" id="ARBA00006175"/>
    </source>
</evidence>
<sequence>MWTQTLGEFIGTFILVLLGDGVVAGVSLNKSKANGAGWIAITLGWGLAVTMGVYAAAFLGPAHLNPAVTLAFAAIGQFPWAWVMPFVGAQMLGALLGAAVVWLHYYPHWEATNDPATTLGVFATGPAIRSYAANFISEFIGTAVLIFGLLAFTKGKWTDGLNPIGVGILITAIGLSLGGTTGYAINPARDLGPRLAHAILPIAHKGDSDWPYAWVPILGPLAGGVVGALIFTVLP</sequence>
<reference evidence="9 12" key="2">
    <citation type="submission" date="2020-06" db="EMBL/GenBank/DDBJ databases">
        <title>Lactobacillus rhamnosus QC,genome.</title>
        <authorList>
            <person name="Yi H."/>
            <person name="Jin M."/>
        </authorList>
    </citation>
    <scope>NUCLEOTIDE SEQUENCE [LARGE SCALE GENOMIC DNA]</scope>
    <source>
        <strain evidence="9 12">QC</strain>
    </source>
</reference>
<dbReference type="PANTHER" id="PTHR43829:SF9">
    <property type="entry name" value="AQUAPORIN-9"/>
    <property type="match status" value="1"/>
</dbReference>
<dbReference type="InterPro" id="IPR050363">
    <property type="entry name" value="MIP/Aquaporin"/>
</dbReference>
<evidence type="ECO:0000313" key="12">
    <source>
        <dbReference type="Proteomes" id="UP000542889"/>
    </source>
</evidence>
<keyword evidence="4 7" id="KW-0812">Transmembrane</keyword>
<comment type="caution">
    <text evidence="9">The sequence shown here is derived from an EMBL/GenBank/DDBJ whole genome shotgun (WGS) entry which is preliminary data.</text>
</comment>
<accession>A0A2A5L8J0</accession>
<dbReference type="PANTHER" id="PTHR43829">
    <property type="entry name" value="AQUAPORIN OR AQUAGLYCEROPORIN RELATED"/>
    <property type="match status" value="1"/>
</dbReference>
<dbReference type="Pfam" id="PF00230">
    <property type="entry name" value="MIP"/>
    <property type="match status" value="1"/>
</dbReference>
<dbReference type="RefSeq" id="WP_005684154.1">
    <property type="nucleotide sequence ID" value="NZ_BSWG01000018.1"/>
</dbReference>
<dbReference type="EMBL" id="JABXWP010000003">
    <property type="protein sequence ID" value="NVO87507.1"/>
    <property type="molecule type" value="Genomic_DNA"/>
</dbReference>
<protein>
    <submittedName>
        <fullName evidence="9">Aquaporin family protein</fullName>
    </submittedName>
</protein>
<gene>
    <name evidence="10" type="ORF">CYJ91_09430</name>
    <name evidence="9" type="ORF">HWN39_03225</name>
</gene>
<keyword evidence="6 8" id="KW-0472">Membrane</keyword>
<proteinExistence type="inferred from homology"/>
<keyword evidence="3 7" id="KW-0813">Transport</keyword>
<evidence type="ECO:0000313" key="9">
    <source>
        <dbReference type="EMBL" id="NVO87507.1"/>
    </source>
</evidence>
<feature type="transmembrane region" description="Helical" evidence="8">
    <location>
        <begin position="213"/>
        <end position="234"/>
    </location>
</feature>
<evidence type="ECO:0000256" key="3">
    <source>
        <dbReference type="ARBA" id="ARBA00022448"/>
    </source>
</evidence>
<feature type="transmembrane region" description="Helical" evidence="8">
    <location>
        <begin position="164"/>
        <end position="185"/>
    </location>
</feature>
<dbReference type="Gene3D" id="1.20.1080.10">
    <property type="entry name" value="Glycerol uptake facilitator protein"/>
    <property type="match status" value="1"/>
</dbReference>
<keyword evidence="5 8" id="KW-1133">Transmembrane helix</keyword>
<dbReference type="GO" id="GO:0005886">
    <property type="term" value="C:plasma membrane"/>
    <property type="evidence" value="ECO:0007669"/>
    <property type="project" value="TreeGrafter"/>
</dbReference>
<dbReference type="Proteomes" id="UP000234212">
    <property type="component" value="Unassembled WGS sequence"/>
</dbReference>
<evidence type="ECO:0000256" key="4">
    <source>
        <dbReference type="ARBA" id="ARBA00022692"/>
    </source>
</evidence>
<dbReference type="GeneID" id="69831137"/>
<dbReference type="InterPro" id="IPR023271">
    <property type="entry name" value="Aquaporin-like"/>
</dbReference>
<organism evidence="9 12">
    <name type="scientific">Lacticaseibacillus rhamnosus</name>
    <name type="common">Lactobacillus rhamnosus</name>
    <dbReference type="NCBI Taxonomy" id="47715"/>
    <lineage>
        <taxon>Bacteria</taxon>
        <taxon>Bacillati</taxon>
        <taxon>Bacillota</taxon>
        <taxon>Bacilli</taxon>
        <taxon>Lactobacillales</taxon>
        <taxon>Lactobacillaceae</taxon>
        <taxon>Lacticaseibacillus</taxon>
    </lineage>
</organism>
<dbReference type="NCBIfam" id="TIGR00861">
    <property type="entry name" value="MIP"/>
    <property type="match status" value="1"/>
</dbReference>
<dbReference type="PROSITE" id="PS00221">
    <property type="entry name" value="MIP"/>
    <property type="match status" value="1"/>
</dbReference>
<feature type="transmembrane region" description="Helical" evidence="8">
    <location>
        <begin position="131"/>
        <end position="152"/>
    </location>
</feature>
<dbReference type="InterPro" id="IPR000425">
    <property type="entry name" value="MIP"/>
</dbReference>
<dbReference type="STRING" id="47715.AWJ15_13300"/>
<dbReference type="Proteomes" id="UP000542889">
    <property type="component" value="Unassembled WGS sequence"/>
</dbReference>
<feature type="transmembrane region" description="Helical" evidence="8">
    <location>
        <begin position="35"/>
        <end position="57"/>
    </location>
</feature>
<comment type="similarity">
    <text evidence="2 7">Belongs to the MIP/aquaporin (TC 1.A.8) family.</text>
</comment>
<evidence type="ECO:0000256" key="1">
    <source>
        <dbReference type="ARBA" id="ARBA00004141"/>
    </source>
</evidence>
<evidence type="ECO:0000313" key="10">
    <source>
        <dbReference type="EMBL" id="PLA56371.1"/>
    </source>
</evidence>
<evidence type="ECO:0000256" key="5">
    <source>
        <dbReference type="ARBA" id="ARBA00022989"/>
    </source>
</evidence>
<dbReference type="OrthoDB" id="9807293at2"/>
<dbReference type="SUPFAM" id="SSF81338">
    <property type="entry name" value="Aquaporin-like"/>
    <property type="match status" value="1"/>
</dbReference>
<dbReference type="AlphaFoldDB" id="A0A2A5L8J0"/>